<dbReference type="Proteomes" id="UP000515154">
    <property type="component" value="Unplaced"/>
</dbReference>
<dbReference type="AlphaFoldDB" id="A0A7E6EIN8"/>
<feature type="compositionally biased region" description="Basic and acidic residues" evidence="1">
    <location>
        <begin position="18"/>
        <end position="39"/>
    </location>
</feature>
<feature type="compositionally biased region" description="Basic residues" evidence="1">
    <location>
        <begin position="310"/>
        <end position="326"/>
    </location>
</feature>
<evidence type="ECO:0000313" key="3">
    <source>
        <dbReference type="RefSeq" id="XP_036354840.1"/>
    </source>
</evidence>
<protein>
    <submittedName>
        <fullName evidence="3">Uncharacterized protein LOC118761208</fullName>
    </submittedName>
</protein>
<dbReference type="RefSeq" id="XP_036354840.1">
    <property type="nucleotide sequence ID" value="XM_036498947.1"/>
</dbReference>
<feature type="region of interest" description="Disordered" evidence="1">
    <location>
        <begin position="1"/>
        <end position="65"/>
    </location>
</feature>
<organism evidence="2 3">
    <name type="scientific">Octopus sinensis</name>
    <name type="common">East Asian common octopus</name>
    <dbReference type="NCBI Taxonomy" id="2607531"/>
    <lineage>
        <taxon>Eukaryota</taxon>
        <taxon>Metazoa</taxon>
        <taxon>Spiralia</taxon>
        <taxon>Lophotrochozoa</taxon>
        <taxon>Mollusca</taxon>
        <taxon>Cephalopoda</taxon>
        <taxon>Coleoidea</taxon>
        <taxon>Octopodiformes</taxon>
        <taxon>Octopoda</taxon>
        <taxon>Incirrata</taxon>
        <taxon>Octopodidae</taxon>
        <taxon>Octopus</taxon>
    </lineage>
</organism>
<keyword evidence="2" id="KW-1185">Reference proteome</keyword>
<evidence type="ECO:0000313" key="2">
    <source>
        <dbReference type="Proteomes" id="UP000515154"/>
    </source>
</evidence>
<sequence length="374" mass="42805">MESGGAGNLTQGPGEGNNDVKTDAGTKEAELSSKPKEGITRFTSNVDGNKNGINGAKENGNNGQTQIVQPLQPQFSTRIKTPYSVIWLPSGDPHQSLFRNYNFKREFQRNVPVAEAFLPPWCMILRLETIACFRTAEILLSVSRQHKVDVDRLTAILESICISITEEELYAAMKFYFRSRKKKTYADFLFHLAEDERSEKRALKGKFNTRESIFYTAIVFLHLENFKSTFMIDNAQTIFTQIPRVVKKILSKTCDSPEAIVECYILLLKASCSPYIWPVPKWNIDFSIVEENLRMKLGFDPPLMLPPTYKKGHRPVPTTRKARRRRGDQSSSVYSWNHERDISNKIPWFPPEESMYGTARDDTTSTKTLIIMKR</sequence>
<reference evidence="3" key="1">
    <citation type="submission" date="2025-08" db="UniProtKB">
        <authorList>
            <consortium name="RefSeq"/>
        </authorList>
    </citation>
    <scope>IDENTIFICATION</scope>
</reference>
<proteinExistence type="predicted"/>
<dbReference type="KEGG" id="osn:118761208"/>
<gene>
    <name evidence="3" type="primary">LOC118761208</name>
</gene>
<evidence type="ECO:0000256" key="1">
    <source>
        <dbReference type="SAM" id="MobiDB-lite"/>
    </source>
</evidence>
<feature type="compositionally biased region" description="Polar residues" evidence="1">
    <location>
        <begin position="41"/>
        <end position="52"/>
    </location>
</feature>
<feature type="region of interest" description="Disordered" evidence="1">
    <location>
        <begin position="310"/>
        <end position="334"/>
    </location>
</feature>
<accession>A0A7E6EIN8</accession>
<name>A0A7E6EIN8_9MOLL</name>